<evidence type="ECO:0000256" key="3">
    <source>
        <dbReference type="SAM" id="Coils"/>
    </source>
</evidence>
<dbReference type="Gene3D" id="2.40.420.20">
    <property type="match status" value="1"/>
</dbReference>
<name>A0A1F5BV92_9BACT</name>
<sequence>MQYSKKSFFLLLVVGIAVGYLFLYSRGRETVVVAGKTLTQDIMTRGRVVAAESSNLAFDQEGIIREVNVKGGQTVKFGEVLALLNTSVLEADAKRIEADIALSKMKLSQALSGISKAEVALAKSKAVSAKTAMDNARLTLDGARLKAENDLAQRYALAFEYVNTVLLNADDAMKALSGIYDEKNQFREFFIIQESKKTSDAKWQMIFARTAHESIKTKSANLKSEASHESIDLALSDFKTNLEVIRSLLSTTAEILDGTQVAFGSPDIGSYKTTVAVARSVLNETQGALLDFEQKIASQKIEGAASVTQAHNDVKQSEVSLKALEDELALKELTSQGETLPFLEAEIKERESSLSLMQEKIRGSVLVAPADGVIENVQIGKGGAVKAHAAVATFTPFANFQVEAELDPRSSVPVHAGDEAVIFFGATQLRGNVAGVPGKSAIIYFDDAGGNAALHEEARVRIIATIKRNALMVPYDFISEEKGVKKVSVLERGEEKQRVVLTGIVFGNEVEIIEGVSEGELLVK</sequence>
<comment type="subcellular location">
    <subcellularLocation>
        <location evidence="1">Cell envelope</location>
    </subcellularLocation>
</comment>
<dbReference type="STRING" id="1797298.A2988_03285"/>
<dbReference type="GO" id="GO:0030313">
    <property type="term" value="C:cell envelope"/>
    <property type="evidence" value="ECO:0007669"/>
    <property type="project" value="UniProtKB-SubCell"/>
</dbReference>
<evidence type="ECO:0000313" key="4">
    <source>
        <dbReference type="EMBL" id="OGD34513.1"/>
    </source>
</evidence>
<dbReference type="PANTHER" id="PTHR32347">
    <property type="entry name" value="EFFLUX SYSTEM COMPONENT YKNX-RELATED"/>
    <property type="match status" value="1"/>
</dbReference>
<dbReference type="Gene3D" id="1.10.287.470">
    <property type="entry name" value="Helix hairpin bin"/>
    <property type="match status" value="1"/>
</dbReference>
<protein>
    <submittedName>
        <fullName evidence="4">Uncharacterized protein</fullName>
    </submittedName>
</protein>
<dbReference type="Gene3D" id="2.40.50.100">
    <property type="match status" value="1"/>
</dbReference>
<comment type="caution">
    <text evidence="4">The sequence shown here is derived from an EMBL/GenBank/DDBJ whole genome shotgun (WGS) entry which is preliminary data.</text>
</comment>
<feature type="coiled-coil region" evidence="3">
    <location>
        <begin position="307"/>
        <end position="334"/>
    </location>
</feature>
<dbReference type="Proteomes" id="UP000176650">
    <property type="component" value="Unassembled WGS sequence"/>
</dbReference>
<dbReference type="SUPFAM" id="SSF111369">
    <property type="entry name" value="HlyD-like secretion proteins"/>
    <property type="match status" value="1"/>
</dbReference>
<proteinExistence type="predicted"/>
<reference evidence="4 5" key="1">
    <citation type="journal article" date="2016" name="Nat. Commun.">
        <title>Thousands of microbial genomes shed light on interconnected biogeochemical processes in an aquifer system.</title>
        <authorList>
            <person name="Anantharaman K."/>
            <person name="Brown C.T."/>
            <person name="Hug L.A."/>
            <person name="Sharon I."/>
            <person name="Castelle C.J."/>
            <person name="Probst A.J."/>
            <person name="Thomas B.C."/>
            <person name="Singh A."/>
            <person name="Wilkins M.J."/>
            <person name="Karaoz U."/>
            <person name="Brodie E.L."/>
            <person name="Williams K.H."/>
            <person name="Hubbard S.S."/>
            <person name="Banfield J.F."/>
        </authorList>
    </citation>
    <scope>NUCLEOTIDE SEQUENCE [LARGE SCALE GENOMIC DNA]</scope>
</reference>
<evidence type="ECO:0000313" key="5">
    <source>
        <dbReference type="Proteomes" id="UP000176650"/>
    </source>
</evidence>
<evidence type="ECO:0000256" key="2">
    <source>
        <dbReference type="ARBA" id="ARBA00023054"/>
    </source>
</evidence>
<keyword evidence="2 3" id="KW-0175">Coiled coil</keyword>
<dbReference type="EMBL" id="MEYS01000001">
    <property type="protein sequence ID" value="OGD34513.1"/>
    <property type="molecule type" value="Genomic_DNA"/>
</dbReference>
<dbReference type="AlphaFoldDB" id="A0A1F5BV92"/>
<gene>
    <name evidence="4" type="ORF">A2988_03285</name>
</gene>
<evidence type="ECO:0000256" key="1">
    <source>
        <dbReference type="ARBA" id="ARBA00004196"/>
    </source>
</evidence>
<organism evidence="4 5">
    <name type="scientific">Candidatus Azambacteria bacterium RIFCSPLOWO2_01_FULL_46_25</name>
    <dbReference type="NCBI Taxonomy" id="1797298"/>
    <lineage>
        <taxon>Bacteria</taxon>
        <taxon>Candidatus Azamiibacteriota</taxon>
    </lineage>
</organism>
<dbReference type="InterPro" id="IPR050465">
    <property type="entry name" value="UPF0194_transport"/>
</dbReference>
<accession>A0A1F5BV92</accession>